<evidence type="ECO:0000256" key="9">
    <source>
        <dbReference type="ARBA" id="ARBA00023004"/>
    </source>
</evidence>
<dbReference type="InterPro" id="IPR011604">
    <property type="entry name" value="PDDEXK-like_dom_sf"/>
</dbReference>
<evidence type="ECO:0000256" key="2">
    <source>
        <dbReference type="ARBA" id="ARBA00009189"/>
    </source>
</evidence>
<feature type="domain" description="DUF83" evidence="14">
    <location>
        <begin position="12"/>
        <end position="199"/>
    </location>
</feature>
<dbReference type="PANTHER" id="PTHR36531">
    <property type="entry name" value="CRISPR-ASSOCIATED EXONUCLEASE CAS4"/>
    <property type="match status" value="1"/>
</dbReference>
<keyword evidence="12 13" id="KW-0464">Manganese</keyword>
<dbReference type="NCBIfam" id="TIGR00372">
    <property type="entry name" value="cas4"/>
    <property type="match status" value="1"/>
</dbReference>
<evidence type="ECO:0000313" key="15">
    <source>
        <dbReference type="EMBL" id="MCQ4771731.1"/>
    </source>
</evidence>
<keyword evidence="6 13" id="KW-0479">Metal-binding</keyword>
<name>A0AAW5JNK9_9FIRM</name>
<evidence type="ECO:0000256" key="7">
    <source>
        <dbReference type="ARBA" id="ARBA00022801"/>
    </source>
</evidence>
<comment type="cofactor">
    <cofactor evidence="13">
        <name>iron-sulfur cluster</name>
        <dbReference type="ChEBI" id="CHEBI:30408"/>
    </cofactor>
</comment>
<evidence type="ECO:0000256" key="1">
    <source>
        <dbReference type="ARBA" id="ARBA00001966"/>
    </source>
</evidence>
<evidence type="ECO:0000256" key="10">
    <source>
        <dbReference type="ARBA" id="ARBA00023014"/>
    </source>
</evidence>
<accession>A0AAW5JNK9</accession>
<dbReference type="Pfam" id="PF01930">
    <property type="entry name" value="Cas_Cas4"/>
    <property type="match status" value="1"/>
</dbReference>
<keyword evidence="10 13" id="KW-0411">Iron-sulfur</keyword>
<evidence type="ECO:0000256" key="6">
    <source>
        <dbReference type="ARBA" id="ARBA00022723"/>
    </source>
</evidence>
<comment type="similarity">
    <text evidence="2 13">Belongs to the CRISPR-associated exonuclease Cas4 family.</text>
</comment>
<dbReference type="PANTHER" id="PTHR36531:SF6">
    <property type="entry name" value="DNA REPLICATION ATP-DEPENDENT HELICASE_NUCLEASE DNA2"/>
    <property type="match status" value="1"/>
</dbReference>
<evidence type="ECO:0000256" key="8">
    <source>
        <dbReference type="ARBA" id="ARBA00022839"/>
    </source>
</evidence>
<evidence type="ECO:0000256" key="4">
    <source>
        <dbReference type="ARBA" id="ARBA00020049"/>
    </source>
</evidence>
<dbReference type="RefSeq" id="WP_256304818.1">
    <property type="nucleotide sequence ID" value="NZ_JANFYS010000046.1"/>
</dbReference>
<dbReference type="InterPro" id="IPR051827">
    <property type="entry name" value="Cas4_exonuclease"/>
</dbReference>
<reference evidence="15" key="1">
    <citation type="submission" date="2022-06" db="EMBL/GenBank/DDBJ databases">
        <title>Isolation of gut microbiota from human fecal samples.</title>
        <authorList>
            <person name="Pamer E.G."/>
            <person name="Barat B."/>
            <person name="Waligurski E."/>
            <person name="Medina S."/>
            <person name="Paddock L."/>
            <person name="Mostad J."/>
        </authorList>
    </citation>
    <scope>NUCLEOTIDE SEQUENCE</scope>
    <source>
        <strain evidence="15">DFI.9.91</strain>
    </source>
</reference>
<keyword evidence="9 13" id="KW-0408">Iron</keyword>
<dbReference type="GO" id="GO:0051536">
    <property type="term" value="F:iron-sulfur cluster binding"/>
    <property type="evidence" value="ECO:0007669"/>
    <property type="project" value="UniProtKB-KW"/>
</dbReference>
<dbReference type="GO" id="GO:0051607">
    <property type="term" value="P:defense response to virus"/>
    <property type="evidence" value="ECO:0007669"/>
    <property type="project" value="UniProtKB-KW"/>
</dbReference>
<dbReference type="InterPro" id="IPR022765">
    <property type="entry name" value="Dna2/Cas4_DUF83"/>
</dbReference>
<evidence type="ECO:0000256" key="11">
    <source>
        <dbReference type="ARBA" id="ARBA00023118"/>
    </source>
</evidence>
<comment type="cofactor">
    <cofactor evidence="1">
        <name>[4Fe-4S] cluster</name>
        <dbReference type="ChEBI" id="CHEBI:49883"/>
    </cofactor>
</comment>
<organism evidence="15 16">
    <name type="scientific">Intestinimonas massiliensis</name>
    <name type="common">ex Afouda et al. 2020</name>
    <dbReference type="NCBI Taxonomy" id="1673721"/>
    <lineage>
        <taxon>Bacteria</taxon>
        <taxon>Bacillati</taxon>
        <taxon>Bacillota</taxon>
        <taxon>Clostridia</taxon>
        <taxon>Eubacteriales</taxon>
        <taxon>Intestinimonas</taxon>
    </lineage>
</organism>
<dbReference type="GO" id="GO:0004527">
    <property type="term" value="F:exonuclease activity"/>
    <property type="evidence" value="ECO:0007669"/>
    <property type="project" value="UniProtKB-KW"/>
</dbReference>
<dbReference type="GO" id="GO:0046872">
    <property type="term" value="F:metal ion binding"/>
    <property type="evidence" value="ECO:0007669"/>
    <property type="project" value="UniProtKB-KW"/>
</dbReference>
<dbReference type="AlphaFoldDB" id="A0AAW5JNK9"/>
<dbReference type="InterPro" id="IPR013343">
    <property type="entry name" value="CRISPR-assoc_prot_Cas4"/>
</dbReference>
<evidence type="ECO:0000256" key="5">
    <source>
        <dbReference type="ARBA" id="ARBA00022722"/>
    </source>
</evidence>
<keyword evidence="8 13" id="KW-0269">Exonuclease</keyword>
<proteinExistence type="inferred from homology"/>
<gene>
    <name evidence="15" type="primary">cas4</name>
    <name evidence="15" type="ORF">NE579_14915</name>
</gene>
<dbReference type="EMBL" id="JANFYS010000046">
    <property type="protein sequence ID" value="MCQ4771731.1"/>
    <property type="molecule type" value="Genomic_DNA"/>
</dbReference>
<comment type="caution">
    <text evidence="15">The sequence shown here is derived from an EMBL/GenBank/DDBJ whole genome shotgun (WGS) entry which is preliminary data.</text>
</comment>
<sequence>MDFNDEDFLQLSGLQHFKFCRRQWALIHIENQWAENYRTTDGAILHENAHDGAFTESRGNFLITRDMRIFSRTLGVSGACDVLEFRRDERGIPLKDREGLWQPYPVEYKRGKPKEGTEDALQLCGQAMCLEEMLCCEIPRGALYYGEPRRRTEVDFIPELRQEVRALVEEMHALYARGSTPKVKPTKGCNACSLKELCLPKLMRNKSVSAYLRGAMGGER</sequence>
<comment type="function">
    <text evidence="13">CRISPR (clustered regularly interspaced short palindromic repeat) is an adaptive immune system that provides protection against mobile genetic elements (viruses, transposable elements and conjugative plasmids). CRISPR clusters contain sequences complementary to antecedent mobile elements and target invading nucleic acids. CRISPR clusters are transcribed and processed into CRISPR RNA (crRNA).</text>
</comment>
<evidence type="ECO:0000256" key="12">
    <source>
        <dbReference type="ARBA" id="ARBA00023211"/>
    </source>
</evidence>
<keyword evidence="11 13" id="KW-0051">Antiviral defense</keyword>
<dbReference type="EC" id="3.1.12.1" evidence="3 13"/>
<comment type="cofactor">
    <cofactor evidence="13">
        <name>Mg(2+)</name>
        <dbReference type="ChEBI" id="CHEBI:18420"/>
    </cofactor>
    <cofactor evidence="13">
        <name>Mn(2+)</name>
        <dbReference type="ChEBI" id="CHEBI:29035"/>
    </cofactor>
    <text evidence="13">Mg(2+) or Mn(2+) required for ssDNA cleavage activity.</text>
</comment>
<protein>
    <recommendedName>
        <fullName evidence="4 13">CRISPR-associated exonuclease Cas4</fullName>
        <ecNumber evidence="3 13">3.1.12.1</ecNumber>
    </recommendedName>
</protein>
<keyword evidence="5 13" id="KW-0540">Nuclease</keyword>
<dbReference type="Gene3D" id="3.90.320.10">
    <property type="match status" value="1"/>
</dbReference>
<evidence type="ECO:0000256" key="13">
    <source>
        <dbReference type="RuleBase" id="RU365022"/>
    </source>
</evidence>
<keyword evidence="7 13" id="KW-0378">Hydrolase</keyword>
<evidence type="ECO:0000259" key="14">
    <source>
        <dbReference type="Pfam" id="PF01930"/>
    </source>
</evidence>
<evidence type="ECO:0000256" key="3">
    <source>
        <dbReference type="ARBA" id="ARBA00012768"/>
    </source>
</evidence>
<evidence type="ECO:0000313" key="16">
    <source>
        <dbReference type="Proteomes" id="UP001204562"/>
    </source>
</evidence>
<dbReference type="Proteomes" id="UP001204562">
    <property type="component" value="Unassembled WGS sequence"/>
</dbReference>